<comment type="caution">
    <text evidence="10">The sequence shown here is derived from an EMBL/GenBank/DDBJ whole genome shotgun (WGS) entry which is preliminary data.</text>
</comment>
<accession>A0A9W5UUI5</accession>
<evidence type="ECO:0000313" key="11">
    <source>
        <dbReference type="Proteomes" id="UP000607311"/>
    </source>
</evidence>
<keyword evidence="6 8" id="KW-0456">Lyase</keyword>
<dbReference type="NCBIfam" id="TIGR00262">
    <property type="entry name" value="trpA"/>
    <property type="match status" value="1"/>
</dbReference>
<evidence type="ECO:0000313" key="10">
    <source>
        <dbReference type="EMBL" id="GIJ35767.1"/>
    </source>
</evidence>
<evidence type="ECO:0000256" key="4">
    <source>
        <dbReference type="ARBA" id="ARBA00022822"/>
    </source>
</evidence>
<evidence type="ECO:0000256" key="7">
    <source>
        <dbReference type="ARBA" id="ARBA00049047"/>
    </source>
</evidence>
<dbReference type="GO" id="GO:0005829">
    <property type="term" value="C:cytosol"/>
    <property type="evidence" value="ECO:0007669"/>
    <property type="project" value="TreeGrafter"/>
</dbReference>
<keyword evidence="4 8" id="KW-0822">Tryptophan biosynthesis</keyword>
<dbReference type="InterPro" id="IPR011060">
    <property type="entry name" value="RibuloseP-bd_barrel"/>
</dbReference>
<comment type="catalytic activity">
    <reaction evidence="7 8">
        <text>(1S,2R)-1-C-(indol-3-yl)glycerol 3-phosphate + L-serine = D-glyceraldehyde 3-phosphate + L-tryptophan + H2O</text>
        <dbReference type="Rhea" id="RHEA:10532"/>
        <dbReference type="ChEBI" id="CHEBI:15377"/>
        <dbReference type="ChEBI" id="CHEBI:33384"/>
        <dbReference type="ChEBI" id="CHEBI:57912"/>
        <dbReference type="ChEBI" id="CHEBI:58866"/>
        <dbReference type="ChEBI" id="CHEBI:59776"/>
        <dbReference type="EC" id="4.2.1.20"/>
    </reaction>
</comment>
<dbReference type="Proteomes" id="UP000607311">
    <property type="component" value="Unassembled WGS sequence"/>
</dbReference>
<evidence type="ECO:0000256" key="1">
    <source>
        <dbReference type="ARBA" id="ARBA00004733"/>
    </source>
</evidence>
<dbReference type="CDD" id="cd04724">
    <property type="entry name" value="Tryptophan_synthase_alpha"/>
    <property type="match status" value="1"/>
</dbReference>
<dbReference type="AlphaFoldDB" id="A0A9W5UUI5"/>
<dbReference type="Pfam" id="PF00290">
    <property type="entry name" value="Trp_syntA"/>
    <property type="match status" value="1"/>
</dbReference>
<dbReference type="EMBL" id="BOPD01000036">
    <property type="protein sequence ID" value="GIJ35767.1"/>
    <property type="molecule type" value="Genomic_DNA"/>
</dbReference>
<dbReference type="PANTHER" id="PTHR43406:SF1">
    <property type="entry name" value="TRYPTOPHAN SYNTHASE ALPHA CHAIN, CHLOROPLASTIC"/>
    <property type="match status" value="1"/>
</dbReference>
<evidence type="ECO:0000256" key="9">
    <source>
        <dbReference type="RuleBase" id="RU003662"/>
    </source>
</evidence>
<dbReference type="InterPro" id="IPR013785">
    <property type="entry name" value="Aldolase_TIM"/>
</dbReference>
<evidence type="ECO:0000256" key="5">
    <source>
        <dbReference type="ARBA" id="ARBA00023141"/>
    </source>
</evidence>
<evidence type="ECO:0000256" key="6">
    <source>
        <dbReference type="ARBA" id="ARBA00023239"/>
    </source>
</evidence>
<proteinExistence type="inferred from homology"/>
<dbReference type="SUPFAM" id="SSF51366">
    <property type="entry name" value="Ribulose-phoshate binding barrel"/>
    <property type="match status" value="1"/>
</dbReference>
<comment type="pathway">
    <text evidence="1 8">Amino-acid biosynthesis; L-tryptophan biosynthesis; L-tryptophan from chorismate: step 5/5.</text>
</comment>
<evidence type="ECO:0000256" key="2">
    <source>
        <dbReference type="ARBA" id="ARBA00011270"/>
    </source>
</evidence>
<gene>
    <name evidence="10" type="primary">trpA_2</name>
    <name evidence="8" type="synonym">trpA</name>
    <name evidence="10" type="ORF">Vse01_49150</name>
</gene>
<feature type="active site" description="Proton acceptor" evidence="8">
    <location>
        <position position="58"/>
    </location>
</feature>
<organism evidence="10 11">
    <name type="scientific">Micromonospora sediminimaris</name>
    <dbReference type="NCBI Taxonomy" id="547162"/>
    <lineage>
        <taxon>Bacteria</taxon>
        <taxon>Bacillati</taxon>
        <taxon>Actinomycetota</taxon>
        <taxon>Actinomycetes</taxon>
        <taxon>Micromonosporales</taxon>
        <taxon>Micromonosporaceae</taxon>
        <taxon>Micromonospora</taxon>
    </lineage>
</organism>
<dbReference type="Gene3D" id="3.20.20.70">
    <property type="entry name" value="Aldolase class I"/>
    <property type="match status" value="1"/>
</dbReference>
<keyword evidence="3 8" id="KW-0028">Amino-acid biosynthesis</keyword>
<keyword evidence="5 8" id="KW-0057">Aromatic amino acid biosynthesis</keyword>
<reference evidence="10" key="1">
    <citation type="submission" date="2021-01" db="EMBL/GenBank/DDBJ databases">
        <title>Whole genome shotgun sequence of Verrucosispora sediminis NBRC 107745.</title>
        <authorList>
            <person name="Komaki H."/>
            <person name="Tamura T."/>
        </authorList>
    </citation>
    <scope>NUCLEOTIDE SEQUENCE</scope>
    <source>
        <strain evidence="10">NBRC 107745</strain>
    </source>
</reference>
<comment type="function">
    <text evidence="8">The alpha subunit is responsible for the aldol cleavage of indoleglycerol phosphate to indole and glyceraldehyde 3-phosphate.</text>
</comment>
<dbReference type="OrthoDB" id="9804578at2"/>
<dbReference type="RefSeq" id="WP_093403102.1">
    <property type="nucleotide sequence ID" value="NZ_BOPD01000036.1"/>
</dbReference>
<sequence>MTSLETRLRLRRDRGRKLLMPYLTGGVTPDWTDHLRALADAGADAIEVGIPFSDPTLDGVTIQEASDVALCRGATTAGILADLSRSRIDVPVVVSTYANLALRRGADRFCRALADAGVQGLIVPDLPLEEAGSTGAAARAANVDLALLASPATPARRLRDIAERSRGFVYAVSLMGTTGERNQLAASAAGLARRLRGVTDRPVFLGFGISTPAQAAAAARDADGVIVGAALMRRLLDGADPASTAGFVRSLRAALDGVPARTAADAGG</sequence>
<name>A0A9W5UUI5_9ACTN</name>
<comment type="similarity">
    <text evidence="8 9">Belongs to the TrpA family.</text>
</comment>
<dbReference type="InterPro" id="IPR002028">
    <property type="entry name" value="Trp_synthase_suA"/>
</dbReference>
<dbReference type="HAMAP" id="MF_00131">
    <property type="entry name" value="Trp_synth_alpha"/>
    <property type="match status" value="1"/>
</dbReference>
<dbReference type="PANTHER" id="PTHR43406">
    <property type="entry name" value="TRYPTOPHAN SYNTHASE, ALPHA CHAIN"/>
    <property type="match status" value="1"/>
</dbReference>
<evidence type="ECO:0000256" key="8">
    <source>
        <dbReference type="HAMAP-Rule" id="MF_00131"/>
    </source>
</evidence>
<evidence type="ECO:0000256" key="3">
    <source>
        <dbReference type="ARBA" id="ARBA00022605"/>
    </source>
</evidence>
<protein>
    <recommendedName>
        <fullName evidence="8">Tryptophan synthase alpha chain</fullName>
        <ecNumber evidence="8">4.2.1.20</ecNumber>
    </recommendedName>
</protein>
<feature type="active site" description="Proton acceptor" evidence="8">
    <location>
        <position position="47"/>
    </location>
</feature>
<dbReference type="EC" id="4.2.1.20" evidence="8"/>
<dbReference type="GO" id="GO:0004834">
    <property type="term" value="F:tryptophan synthase activity"/>
    <property type="evidence" value="ECO:0007669"/>
    <property type="project" value="UniProtKB-UniRule"/>
</dbReference>
<comment type="subunit">
    <text evidence="2 8">Tetramer of two alpha and two beta chains.</text>
</comment>
<keyword evidence="11" id="KW-1185">Reference proteome</keyword>